<feature type="chain" id="PRO_5037426585" evidence="1">
    <location>
        <begin position="25"/>
        <end position="311"/>
    </location>
</feature>
<dbReference type="RefSeq" id="WP_213013150.1">
    <property type="nucleotide sequence ID" value="NZ_BOQN01000146.1"/>
</dbReference>
<keyword evidence="1" id="KW-0732">Signal</keyword>
<gene>
    <name evidence="3" type="ORF">Ato02nite_093080</name>
</gene>
<dbReference type="InterPro" id="IPR001763">
    <property type="entry name" value="Rhodanese-like_dom"/>
</dbReference>
<comment type="caution">
    <text evidence="3">The sequence shown here is derived from an EMBL/GenBank/DDBJ whole genome shotgun (WGS) entry which is preliminary data.</text>
</comment>
<feature type="signal peptide" evidence="1">
    <location>
        <begin position="1"/>
        <end position="24"/>
    </location>
</feature>
<dbReference type="Gene3D" id="2.120.10.70">
    <property type="entry name" value="Fucose-specific lectin"/>
    <property type="match status" value="2"/>
</dbReference>
<evidence type="ECO:0000313" key="3">
    <source>
        <dbReference type="EMBL" id="GIM97515.1"/>
    </source>
</evidence>
<dbReference type="AlphaFoldDB" id="A0A920BQX1"/>
<dbReference type="EMBL" id="BOQN01000146">
    <property type="protein sequence ID" value="GIM97515.1"/>
    <property type="molecule type" value="Genomic_DNA"/>
</dbReference>
<name>A0A920BQX1_9ACTN</name>
<evidence type="ECO:0000259" key="2">
    <source>
        <dbReference type="PROSITE" id="PS50206"/>
    </source>
</evidence>
<protein>
    <submittedName>
        <fullName evidence="3">Carbohydrate-binding protein</fullName>
    </submittedName>
</protein>
<dbReference type="Proteomes" id="UP000677082">
    <property type="component" value="Unassembled WGS sequence"/>
</dbReference>
<dbReference type="SUPFAM" id="SSF89372">
    <property type="entry name" value="Fucose-specific lectin"/>
    <property type="match status" value="1"/>
</dbReference>
<dbReference type="InterPro" id="IPR058502">
    <property type="entry name" value="PLL-like_beta-prop"/>
</dbReference>
<sequence>MRRLAAVFLAIVAAVVGLAPPASAASWQAWENLGAISGSGKPAVAARSSSVVDVFAASPTNVQHRFWASGSGWSAWEALGSPAGSDQIIGNDVSAVARSGGRLSVVVTAAGLVWHKAYDGGWRTWENLGGPPSGPAFSPAVSTRPNGTVDVWTRAVNGNIYHQAWTGGAWPRTWENLGGGWTGPPAAAGGPDGTVWVAALNTNGFYYHRVWSPSAGWSGWYDTGTPPGGTPYFASPGLDVRPNGLIDLYAIAADTGPVYHRYRSTAGTWNGWGSLQGSGIVTGPNATGRPNGALDVVIRKSDGTVWHRAWA</sequence>
<evidence type="ECO:0000256" key="1">
    <source>
        <dbReference type="SAM" id="SignalP"/>
    </source>
</evidence>
<dbReference type="PROSITE" id="PS50206">
    <property type="entry name" value="RHODANESE_3"/>
    <property type="match status" value="1"/>
</dbReference>
<organism evidence="3 4">
    <name type="scientific">Paractinoplanes toevensis</name>
    <dbReference type="NCBI Taxonomy" id="571911"/>
    <lineage>
        <taxon>Bacteria</taxon>
        <taxon>Bacillati</taxon>
        <taxon>Actinomycetota</taxon>
        <taxon>Actinomycetes</taxon>
        <taxon>Micromonosporales</taxon>
        <taxon>Micromonosporaceae</taxon>
        <taxon>Paractinoplanes</taxon>
    </lineage>
</organism>
<reference evidence="3 4" key="1">
    <citation type="submission" date="2021-03" db="EMBL/GenBank/DDBJ databases">
        <title>Whole genome shotgun sequence of Actinoplanes toevensis NBRC 105298.</title>
        <authorList>
            <person name="Komaki H."/>
            <person name="Tamura T."/>
        </authorList>
    </citation>
    <scope>NUCLEOTIDE SEQUENCE [LARGE SCALE GENOMIC DNA]</scope>
    <source>
        <strain evidence="3 4">NBRC 105298</strain>
    </source>
</reference>
<dbReference type="Pfam" id="PF26607">
    <property type="entry name" value="DUF8189"/>
    <property type="match status" value="1"/>
</dbReference>
<proteinExistence type="predicted"/>
<accession>A0A920BQX1</accession>
<evidence type="ECO:0000313" key="4">
    <source>
        <dbReference type="Proteomes" id="UP000677082"/>
    </source>
</evidence>
<feature type="domain" description="Rhodanese" evidence="2">
    <location>
        <begin position="118"/>
        <end position="134"/>
    </location>
</feature>
<keyword evidence="4" id="KW-1185">Reference proteome</keyword>